<feature type="compositionally biased region" description="Basic and acidic residues" evidence="1">
    <location>
        <begin position="37"/>
        <end position="48"/>
    </location>
</feature>
<proteinExistence type="predicted"/>
<protein>
    <submittedName>
        <fullName evidence="2">Uncharacterized protein</fullName>
    </submittedName>
</protein>
<dbReference type="HOGENOM" id="CLU_2589377_0_0_1"/>
<dbReference type="AlphaFoldDB" id="A0A0A2W028"/>
<evidence type="ECO:0000256" key="1">
    <source>
        <dbReference type="SAM" id="MobiDB-lite"/>
    </source>
</evidence>
<accession>A0A0A2W028</accession>
<evidence type="ECO:0000313" key="3">
    <source>
        <dbReference type="Proteomes" id="UP000030106"/>
    </source>
</evidence>
<gene>
    <name evidence="2" type="ORF">BBAD15_g2488</name>
</gene>
<dbReference type="Proteomes" id="UP000030106">
    <property type="component" value="Unassembled WGS sequence"/>
</dbReference>
<sequence>MTDSSPMAPAKPNTKRPKNDSNWHRSRLADATFNAKRYPDPLKARPSPDPRFGAPEGVTAEMTQKWLNMIKESKTQTPSS</sequence>
<name>A0A0A2W028_BEABA</name>
<reference evidence="2 3" key="1">
    <citation type="submission" date="2012-10" db="EMBL/GenBank/DDBJ databases">
        <title>Genome sequencing and analysis of entomopathogenic fungi Beauveria bassiana D1-5.</title>
        <authorList>
            <person name="Li Q."/>
            <person name="Wang L."/>
            <person name="Zhang Z."/>
            <person name="Wang Q."/>
            <person name="Ren J."/>
            <person name="Wang M."/>
            <person name="Xu W."/>
            <person name="Wang J."/>
            <person name="Lu Y."/>
            <person name="Du Q."/>
            <person name="Sun Z."/>
        </authorList>
    </citation>
    <scope>NUCLEOTIDE SEQUENCE [LARGE SCALE GENOMIC DNA]</scope>
    <source>
        <strain evidence="2 3">D1-5</strain>
    </source>
</reference>
<organism evidence="2 3">
    <name type="scientific">Beauveria bassiana D1-5</name>
    <dbReference type="NCBI Taxonomy" id="1245745"/>
    <lineage>
        <taxon>Eukaryota</taxon>
        <taxon>Fungi</taxon>
        <taxon>Dikarya</taxon>
        <taxon>Ascomycota</taxon>
        <taxon>Pezizomycotina</taxon>
        <taxon>Sordariomycetes</taxon>
        <taxon>Hypocreomycetidae</taxon>
        <taxon>Hypocreales</taxon>
        <taxon>Cordycipitaceae</taxon>
        <taxon>Beauveria</taxon>
    </lineage>
</organism>
<dbReference type="EMBL" id="ANFO01000178">
    <property type="protein sequence ID" value="KGQ11770.1"/>
    <property type="molecule type" value="Genomic_DNA"/>
</dbReference>
<dbReference type="OrthoDB" id="5121433at2759"/>
<feature type="region of interest" description="Disordered" evidence="1">
    <location>
        <begin position="1"/>
        <end position="56"/>
    </location>
</feature>
<evidence type="ECO:0000313" key="2">
    <source>
        <dbReference type="EMBL" id="KGQ11770.1"/>
    </source>
</evidence>
<comment type="caution">
    <text evidence="2">The sequence shown here is derived from an EMBL/GenBank/DDBJ whole genome shotgun (WGS) entry which is preliminary data.</text>
</comment>